<name>A0A3N4VUF4_9PAST</name>
<comment type="caution">
    <text evidence="2">The sequence shown here is derived from an EMBL/GenBank/DDBJ whole genome shotgun (WGS) entry which is preliminary data.</text>
</comment>
<sequence length="91" mass="9924">MKKLSLVLLMSAALAACTADVYSTKGNATILSSKTLDDNTVELTIAKDDGEVVTMTRQYDAHAAVGARIVVDDAQQNQDSDLKTIRRYEFK</sequence>
<keyword evidence="3" id="KW-1185">Reference proteome</keyword>
<proteinExistence type="predicted"/>
<feature type="chain" id="PRO_5018262829" description="Deoxyribose-phosphate aldolase" evidence="1">
    <location>
        <begin position="19"/>
        <end position="91"/>
    </location>
</feature>
<evidence type="ECO:0008006" key="4">
    <source>
        <dbReference type="Google" id="ProtNLM"/>
    </source>
</evidence>
<evidence type="ECO:0000313" key="2">
    <source>
        <dbReference type="EMBL" id="RPE82791.1"/>
    </source>
</evidence>
<reference evidence="2 3" key="1">
    <citation type="submission" date="2018-11" db="EMBL/GenBank/DDBJ databases">
        <title>Genomic Encyclopedia of Type Strains, Phase IV (KMG-IV): sequencing the most valuable type-strain genomes for metagenomic binning, comparative biology and taxonomic classification.</title>
        <authorList>
            <person name="Goeker M."/>
        </authorList>
    </citation>
    <scope>NUCLEOTIDE SEQUENCE [LARGE SCALE GENOMIC DNA]</scope>
    <source>
        <strain evidence="2 3">DSM 27238</strain>
    </source>
</reference>
<protein>
    <recommendedName>
        <fullName evidence="4">Deoxyribose-phosphate aldolase</fullName>
    </recommendedName>
</protein>
<feature type="signal peptide" evidence="1">
    <location>
        <begin position="1"/>
        <end position="18"/>
    </location>
</feature>
<dbReference type="Proteomes" id="UP000281691">
    <property type="component" value="Unassembled WGS sequence"/>
</dbReference>
<dbReference type="AlphaFoldDB" id="A0A3N4VUF4"/>
<dbReference type="PROSITE" id="PS51257">
    <property type="entry name" value="PROKAR_LIPOPROTEIN"/>
    <property type="match status" value="1"/>
</dbReference>
<evidence type="ECO:0000256" key="1">
    <source>
        <dbReference type="SAM" id="SignalP"/>
    </source>
</evidence>
<gene>
    <name evidence="2" type="ORF">EDC46_1467</name>
</gene>
<dbReference type="RefSeq" id="WP_124211603.1">
    <property type="nucleotide sequence ID" value="NZ_CP016615.1"/>
</dbReference>
<accession>A0A3N4VUF4</accession>
<evidence type="ECO:0000313" key="3">
    <source>
        <dbReference type="Proteomes" id="UP000281691"/>
    </source>
</evidence>
<organism evidence="2 3">
    <name type="scientific">Vespertiliibacter pulmonis</name>
    <dbReference type="NCBI Taxonomy" id="1443036"/>
    <lineage>
        <taxon>Bacteria</taxon>
        <taxon>Pseudomonadati</taxon>
        <taxon>Pseudomonadota</taxon>
        <taxon>Gammaproteobacteria</taxon>
        <taxon>Pasteurellales</taxon>
        <taxon>Pasteurellaceae</taxon>
        <taxon>Vespertiliibacter</taxon>
    </lineage>
</organism>
<dbReference type="OrthoDB" id="5689750at2"/>
<keyword evidence="1" id="KW-0732">Signal</keyword>
<dbReference type="EMBL" id="RKQP01000004">
    <property type="protein sequence ID" value="RPE82791.1"/>
    <property type="molecule type" value="Genomic_DNA"/>
</dbReference>